<feature type="transmembrane region" description="Helical" evidence="3">
    <location>
        <begin position="44"/>
        <end position="69"/>
    </location>
</feature>
<dbReference type="GO" id="GO:0000166">
    <property type="term" value="F:nucleotide binding"/>
    <property type="evidence" value="ECO:0007669"/>
    <property type="project" value="UniProtKB-KW"/>
</dbReference>
<name>A0AAV2QRN9_MEGNR</name>
<dbReference type="AlphaFoldDB" id="A0AAV2QRN9"/>
<keyword evidence="3" id="KW-1133">Transmembrane helix</keyword>
<organism evidence="4 5">
    <name type="scientific">Meganyctiphanes norvegica</name>
    <name type="common">Northern krill</name>
    <name type="synonym">Thysanopoda norvegica</name>
    <dbReference type="NCBI Taxonomy" id="48144"/>
    <lineage>
        <taxon>Eukaryota</taxon>
        <taxon>Metazoa</taxon>
        <taxon>Ecdysozoa</taxon>
        <taxon>Arthropoda</taxon>
        <taxon>Crustacea</taxon>
        <taxon>Multicrustacea</taxon>
        <taxon>Malacostraca</taxon>
        <taxon>Eumalacostraca</taxon>
        <taxon>Eucarida</taxon>
        <taxon>Euphausiacea</taxon>
        <taxon>Euphausiidae</taxon>
        <taxon>Meganyctiphanes</taxon>
    </lineage>
</organism>
<keyword evidence="3" id="KW-0472">Membrane</keyword>
<dbReference type="PANTHER" id="PTHR45627">
    <property type="entry name" value="ADENYLATE CYCLASE TYPE 1"/>
    <property type="match status" value="1"/>
</dbReference>
<evidence type="ECO:0008006" key="6">
    <source>
        <dbReference type="Google" id="ProtNLM"/>
    </source>
</evidence>
<evidence type="ECO:0000256" key="2">
    <source>
        <dbReference type="ARBA" id="ARBA00023239"/>
    </source>
</evidence>
<keyword evidence="3" id="KW-0812">Transmembrane</keyword>
<evidence type="ECO:0000256" key="1">
    <source>
        <dbReference type="ARBA" id="ARBA00022741"/>
    </source>
</evidence>
<keyword evidence="2" id="KW-0456">Lyase</keyword>
<proteinExistence type="predicted"/>
<feature type="transmembrane region" description="Helical" evidence="3">
    <location>
        <begin position="17"/>
        <end position="38"/>
    </location>
</feature>
<feature type="non-terminal residue" evidence="4">
    <location>
        <position position="126"/>
    </location>
</feature>
<feature type="non-terminal residue" evidence="4">
    <location>
        <position position="1"/>
    </location>
</feature>
<comment type="caution">
    <text evidence="4">The sequence shown here is derived from an EMBL/GenBank/DDBJ whole genome shotgun (WGS) entry which is preliminary data.</text>
</comment>
<evidence type="ECO:0000256" key="3">
    <source>
        <dbReference type="SAM" id="Phobius"/>
    </source>
</evidence>
<accession>A0AAV2QRN9</accession>
<reference evidence="4 5" key="1">
    <citation type="submission" date="2024-05" db="EMBL/GenBank/DDBJ databases">
        <authorList>
            <person name="Wallberg A."/>
        </authorList>
    </citation>
    <scope>NUCLEOTIDE SEQUENCE [LARGE SCALE GENOMIC DNA]</scope>
</reference>
<sequence>GFLSVAVFLRLPVLVKILLLISMATVYCLLIFVTHLPLFHCYDIRIGAVVPTEVLGVVYIVLFLLAVIAHGRQVEWTARLDFLWQCQANEEKQEMDALQESNRRILFNLLPAHVAKHFLDHQFRNN</sequence>
<dbReference type="GO" id="GO:0004016">
    <property type="term" value="F:adenylate cyclase activity"/>
    <property type="evidence" value="ECO:0007669"/>
    <property type="project" value="TreeGrafter"/>
</dbReference>
<evidence type="ECO:0000313" key="4">
    <source>
        <dbReference type="EMBL" id="CAL4094523.1"/>
    </source>
</evidence>
<protein>
    <recommendedName>
        <fullName evidence="6">Adenylate cyclase N-terminal domain-containing protein</fullName>
    </recommendedName>
</protein>
<dbReference type="PANTHER" id="PTHR45627:SF26">
    <property type="entry name" value="ADENYLATE CYCLASE TYPE 1"/>
    <property type="match status" value="1"/>
</dbReference>
<keyword evidence="5" id="KW-1185">Reference proteome</keyword>
<dbReference type="GO" id="GO:0006171">
    <property type="term" value="P:cAMP biosynthetic process"/>
    <property type="evidence" value="ECO:0007669"/>
    <property type="project" value="TreeGrafter"/>
</dbReference>
<dbReference type="Proteomes" id="UP001497623">
    <property type="component" value="Unassembled WGS sequence"/>
</dbReference>
<dbReference type="GO" id="GO:0005886">
    <property type="term" value="C:plasma membrane"/>
    <property type="evidence" value="ECO:0007669"/>
    <property type="project" value="TreeGrafter"/>
</dbReference>
<evidence type="ECO:0000313" key="5">
    <source>
        <dbReference type="Proteomes" id="UP001497623"/>
    </source>
</evidence>
<dbReference type="GO" id="GO:0007189">
    <property type="term" value="P:adenylate cyclase-activating G protein-coupled receptor signaling pathway"/>
    <property type="evidence" value="ECO:0007669"/>
    <property type="project" value="TreeGrafter"/>
</dbReference>
<keyword evidence="1" id="KW-0547">Nucleotide-binding</keyword>
<gene>
    <name evidence="4" type="ORF">MNOR_LOCUS15164</name>
</gene>
<dbReference type="EMBL" id="CAXKWB010009373">
    <property type="protein sequence ID" value="CAL4094523.1"/>
    <property type="molecule type" value="Genomic_DNA"/>
</dbReference>